<reference evidence="2" key="1">
    <citation type="journal article" date="2018" name="Mol. Biol. Evol.">
        <title>Broad Genomic Sampling Reveals a Smut Pathogenic Ancestry of the Fungal Clade Ustilaginomycotina.</title>
        <authorList>
            <person name="Kijpornyongpan T."/>
            <person name="Mondo S.J."/>
            <person name="Barry K."/>
            <person name="Sandor L."/>
            <person name="Lee J."/>
            <person name="Lipzen A."/>
            <person name="Pangilinan J."/>
            <person name="LaButti K."/>
            <person name="Hainaut M."/>
            <person name="Henrissat B."/>
            <person name="Grigoriev I.V."/>
            <person name="Spatafora J.W."/>
            <person name="Aime M.C."/>
        </authorList>
    </citation>
    <scope>NUCLEOTIDE SEQUENCE [LARGE SCALE GENOMIC DNA]</scope>
    <source>
        <strain evidence="2">MCA 4198</strain>
    </source>
</reference>
<feature type="region of interest" description="Disordered" evidence="1">
    <location>
        <begin position="118"/>
        <end position="176"/>
    </location>
</feature>
<dbReference type="InParanoid" id="A0A316Z0H3"/>
<sequence length="256" mass="27623">MSLSQRKARQGSQQLGASSASQSSSSASQSSSSANTTSSQSGVSRLNGLFHHIHPSPPGSVGDSYLVHSSFVPMGLTVPPSQFQTPSKSGRSAIVNNSSLGTWTLRIGQQHHRAHIAEEYEEEEQDETAVSDSDTETDSDNDGQKIHRAKDGRGDRRAERTPDRGRDPPADDTFWYESVIGPDDLLGEAVGSNHGEAEWSTLELRIRVAWDMASLDVLANGRKRLEDGSYPSLRVCSKLVESPGRGAEFDSCAACH</sequence>
<accession>A0A316Z0H3</accession>
<dbReference type="GeneID" id="37047351"/>
<feature type="region of interest" description="Disordered" evidence="1">
    <location>
        <begin position="1"/>
        <end position="55"/>
    </location>
</feature>
<dbReference type="Proteomes" id="UP000245768">
    <property type="component" value="Unassembled WGS sequence"/>
</dbReference>
<feature type="compositionally biased region" description="Low complexity" evidence="1">
    <location>
        <begin position="10"/>
        <end position="44"/>
    </location>
</feature>
<gene>
    <name evidence="2" type="ORF">FA10DRAFT_31792</name>
</gene>
<dbReference type="EMBL" id="KZ819634">
    <property type="protein sequence ID" value="PWN93813.1"/>
    <property type="molecule type" value="Genomic_DNA"/>
</dbReference>
<feature type="compositionally biased region" description="Basic and acidic residues" evidence="1">
    <location>
        <begin position="142"/>
        <end position="169"/>
    </location>
</feature>
<evidence type="ECO:0000313" key="3">
    <source>
        <dbReference type="Proteomes" id="UP000245768"/>
    </source>
</evidence>
<organism evidence="2 3">
    <name type="scientific">Acaromyces ingoldii</name>
    <dbReference type="NCBI Taxonomy" id="215250"/>
    <lineage>
        <taxon>Eukaryota</taxon>
        <taxon>Fungi</taxon>
        <taxon>Dikarya</taxon>
        <taxon>Basidiomycota</taxon>
        <taxon>Ustilaginomycotina</taxon>
        <taxon>Exobasidiomycetes</taxon>
        <taxon>Exobasidiales</taxon>
        <taxon>Cryptobasidiaceae</taxon>
        <taxon>Acaromyces</taxon>
    </lineage>
</organism>
<proteinExistence type="predicted"/>
<name>A0A316Z0H3_9BASI</name>
<feature type="compositionally biased region" description="Acidic residues" evidence="1">
    <location>
        <begin position="119"/>
        <end position="141"/>
    </location>
</feature>
<dbReference type="AlphaFoldDB" id="A0A316Z0H3"/>
<evidence type="ECO:0000256" key="1">
    <source>
        <dbReference type="SAM" id="MobiDB-lite"/>
    </source>
</evidence>
<evidence type="ECO:0000313" key="2">
    <source>
        <dbReference type="EMBL" id="PWN93813.1"/>
    </source>
</evidence>
<protein>
    <submittedName>
        <fullName evidence="2">Uncharacterized protein</fullName>
    </submittedName>
</protein>
<dbReference type="RefSeq" id="XP_025381011.1">
    <property type="nucleotide sequence ID" value="XM_025525435.1"/>
</dbReference>
<keyword evidence="3" id="KW-1185">Reference proteome</keyword>